<gene>
    <name evidence="4" type="ORF">SCARR_01273</name>
</gene>
<dbReference type="PANTHER" id="PTHR34987">
    <property type="entry name" value="C, PUTATIVE (AFU_ORTHOLOGUE AFUA_3G02880)-RELATED"/>
    <property type="match status" value="1"/>
</dbReference>
<evidence type="ECO:0000256" key="2">
    <source>
        <dbReference type="SAM" id="SignalP"/>
    </source>
</evidence>
<protein>
    <recommendedName>
        <fullName evidence="3">Alpha-L-rhamnosidase six-hairpin glycosidase domain-containing protein</fullName>
    </recommendedName>
</protein>
<accession>A0A6C2UJ35</accession>
<name>A0A6C2UJ35_9BACT</name>
<dbReference type="AlphaFoldDB" id="A0A6C2UJ35"/>
<keyword evidence="5" id="KW-1185">Reference proteome</keyword>
<reference evidence="4 5" key="1">
    <citation type="submission" date="2019-04" db="EMBL/GenBank/DDBJ databases">
        <authorList>
            <person name="Van Vliet M D."/>
        </authorList>
    </citation>
    <scope>NUCLEOTIDE SEQUENCE [LARGE SCALE GENOMIC DNA]</scope>
    <source>
        <strain evidence="4 5">F21</strain>
    </source>
</reference>
<feature type="region of interest" description="Disordered" evidence="1">
    <location>
        <begin position="789"/>
        <end position="810"/>
    </location>
</feature>
<evidence type="ECO:0000313" key="4">
    <source>
        <dbReference type="EMBL" id="VGO19216.1"/>
    </source>
</evidence>
<evidence type="ECO:0000313" key="5">
    <source>
        <dbReference type="Proteomes" id="UP000346198"/>
    </source>
</evidence>
<dbReference type="InterPro" id="IPR035396">
    <property type="entry name" value="Bac_rhamnosid6H"/>
</dbReference>
<dbReference type="Gene3D" id="1.50.10.10">
    <property type="match status" value="1"/>
</dbReference>
<dbReference type="Pfam" id="PF17389">
    <property type="entry name" value="Bac_rhamnosid6H"/>
    <property type="match status" value="1"/>
</dbReference>
<dbReference type="SUPFAM" id="SSF48208">
    <property type="entry name" value="Six-hairpin glycosidases"/>
    <property type="match status" value="1"/>
</dbReference>
<dbReference type="PANTHER" id="PTHR34987:SF4">
    <property type="entry name" value="ALPHA-L-RHAMNOSIDASE C-TERMINAL DOMAIN-CONTAINING PROTEIN"/>
    <property type="match status" value="1"/>
</dbReference>
<dbReference type="GO" id="GO:0005975">
    <property type="term" value="P:carbohydrate metabolic process"/>
    <property type="evidence" value="ECO:0007669"/>
    <property type="project" value="InterPro"/>
</dbReference>
<organism evidence="4 5">
    <name type="scientific">Pontiella sulfatireligans</name>
    <dbReference type="NCBI Taxonomy" id="2750658"/>
    <lineage>
        <taxon>Bacteria</taxon>
        <taxon>Pseudomonadati</taxon>
        <taxon>Kiritimatiellota</taxon>
        <taxon>Kiritimatiellia</taxon>
        <taxon>Kiritimatiellales</taxon>
        <taxon>Pontiellaceae</taxon>
        <taxon>Pontiella</taxon>
    </lineage>
</organism>
<feature type="domain" description="Alpha-L-rhamnosidase six-hairpin glycosidase" evidence="3">
    <location>
        <begin position="417"/>
        <end position="567"/>
    </location>
</feature>
<proteinExistence type="predicted"/>
<dbReference type="Proteomes" id="UP000346198">
    <property type="component" value="Unassembled WGS sequence"/>
</dbReference>
<dbReference type="InterPro" id="IPR008928">
    <property type="entry name" value="6-hairpin_glycosidase_sf"/>
</dbReference>
<sequence>MMNRIGQMICTACAAGLIAATMASETLVPSVRFFDAPVKPLVMPDSDQSVLLGTSGHQASNETELRYQPVEDGGFQIINGKKSYNRSITIGRNNLANGDIPLFKMHTTTGSGVYSSAVDSCFPLFSREDGAKAKVAPALGTLRLAVPSAAGLQKMDTYPSKTVFRPGYTQYEVSGPKKEWNAAITIAPTLEQHGFVCKVEFDRPMLLEWTYGDLYWSAKETNSNDVGISGCTAELTEKNLPNGVVLVGWDGNGTGTSFESKYGQSVRFSSTHKKKVYYITATWGVTQHNQALADEMMARLDTPAANAWSVERDVLKKAWFDCYIEPALNPGKKFTTLQNNPSVQLTQALEYWDERRSRFQIKTPDPYLNALVNFERCISEYHQMGPGMVLSSFKWLMYSHISVGWYGKMWAGDLAEVKNHMRFLAAMQAEDGFINWVSPSLAAYHAENNTPYWVDHVWWLYCWTGDEKFIRDLWPALKKAVEWECTNNDPDGDGLFQAKYEYWNCDSNGKGPKAATPTSTAWAMHDRAAKMAVVVGDTDAADQYRAMADRIKTKTFEELWSEEQGILGSIGANGVWRGHPQTWEQYKGINNGSIAADKGRRAMRWIESHYGFEGDSGVNMLMNCDWWPIRWSVHWVPTGDTCLAVLAGMKCGDTDLWWPYMETATLSSFRSKTPGVHFSIGNTSGGGGGGVEYIDSDDPFMHTTVRGLFGIEPEIQNDRLYITPAFPSGWETAEITTPQVSYSYQRKGERVVLKIKTPQPLVKVVSLRSGGATVTTPKEMVSTVELKRVQSKEDSMPSSTHEPILTLNNPPEKEPVLSVADKTRLVLMDLSSVYNTTLWELVTKTPFQTDYGSPTTIKGWWHTVPGKMNDGPEVISADNGIDFLLKGRPDSVAGNAGNLLALSSWGQPYPLPAAARVGVGRKVEKVWLLMQNYVSPIKNYIPNGEVILHYDSGKPDLISLIPPYNMDGYFQSFSREGTSVPLGELVWSPGWGTCNKSNCEAQAKSLAIPSDPARVLKEIEIRATVSEGVVGISAITLLPANGE</sequence>
<dbReference type="InterPro" id="IPR012341">
    <property type="entry name" value="6hp_glycosidase-like_sf"/>
</dbReference>
<evidence type="ECO:0000256" key="1">
    <source>
        <dbReference type="SAM" id="MobiDB-lite"/>
    </source>
</evidence>
<feature type="compositionally biased region" description="Polar residues" evidence="1">
    <location>
        <begin position="796"/>
        <end position="809"/>
    </location>
</feature>
<evidence type="ECO:0000259" key="3">
    <source>
        <dbReference type="Pfam" id="PF17389"/>
    </source>
</evidence>
<feature type="chain" id="PRO_5025474121" description="Alpha-L-rhamnosidase six-hairpin glycosidase domain-containing protein" evidence="2">
    <location>
        <begin position="24"/>
        <end position="1043"/>
    </location>
</feature>
<dbReference type="EMBL" id="CAAHFH010000001">
    <property type="protein sequence ID" value="VGO19216.1"/>
    <property type="molecule type" value="Genomic_DNA"/>
</dbReference>
<keyword evidence="2" id="KW-0732">Signal</keyword>
<feature type="signal peptide" evidence="2">
    <location>
        <begin position="1"/>
        <end position="23"/>
    </location>
</feature>